<dbReference type="InterPro" id="IPR014729">
    <property type="entry name" value="Rossmann-like_a/b/a_fold"/>
</dbReference>
<keyword evidence="1" id="KW-0511">Multifunctional enzyme</keyword>
<dbReference type="Pfam" id="PF00294">
    <property type="entry name" value="PfkB"/>
    <property type="match status" value="1"/>
</dbReference>
<sequence length="468" mass="53954">MYENTIVILGDILLDEYVNCEYQRINRESPGVIFLEKSSRYSLGGAGNLANNLLHLNQNVIMFACLANDNKNELLVNVNEKLDYSNCIISEIKNTVTKKRYLAKGHQVFRIDKEEKYYLNSQEKEILINNFNILVKKKKIDLLLISDYNLGLIDSEITNKFITIANKNNIPSFIDPRIDDIYKFSDSYLLKPNRNEYYDLCKKLDLSNEISNFNMKKISQKLNISYLLVTLDKEGMCLYENKSNKLINFPLDSDNKVVDVSGAGDVTLASLSYLYLTESKDFTKIIPNTIKLASYSTTVSGCMILNFNIIKKVLYNSKIISIKDIKYFKDNYKKTSFTNGCFDLLHQGHIESFKECKEISDILYVGVNSDKSIKRLKGDNRPIINQEGRINMLQAIEYIDFIVIFDEDTPIKIIEELQPDIYVKGNDYKIDEIREFVGDNVKEIVIQKRKDIKSISTSAIIKKLKNNN</sequence>
<dbReference type="Gene3D" id="3.40.50.620">
    <property type="entry name" value="HUPs"/>
    <property type="match status" value="1"/>
</dbReference>
<gene>
    <name evidence="5" type="ORF">CPAV1605_800</name>
</gene>
<dbReference type="PANTHER" id="PTHR46969">
    <property type="entry name" value="BIFUNCTIONAL PROTEIN HLDE"/>
    <property type="match status" value="1"/>
</dbReference>
<proteinExistence type="predicted"/>
<dbReference type="PANTHER" id="PTHR46969:SF1">
    <property type="entry name" value="BIFUNCTIONAL PROTEIN HLDE"/>
    <property type="match status" value="1"/>
</dbReference>
<name>A0A5E8CLM3_9ZZZZ</name>
<dbReference type="SUPFAM" id="SSF52374">
    <property type="entry name" value="Nucleotidylyl transferase"/>
    <property type="match status" value="1"/>
</dbReference>
<dbReference type="GO" id="GO:0005829">
    <property type="term" value="C:cytosol"/>
    <property type="evidence" value="ECO:0007669"/>
    <property type="project" value="TreeGrafter"/>
</dbReference>
<feature type="domain" description="Carbohydrate kinase PfkB" evidence="3">
    <location>
        <begin position="24"/>
        <end position="303"/>
    </location>
</feature>
<reference evidence="5" key="1">
    <citation type="submission" date="2019-09" db="EMBL/GenBank/DDBJ databases">
        <authorList>
            <person name="Needham M D."/>
        </authorList>
    </citation>
    <scope>NUCLEOTIDE SEQUENCE</scope>
</reference>
<organism evidence="5">
    <name type="scientific">seawater metagenome</name>
    <dbReference type="NCBI Taxonomy" id="1561972"/>
    <lineage>
        <taxon>unclassified sequences</taxon>
        <taxon>metagenomes</taxon>
        <taxon>ecological metagenomes</taxon>
    </lineage>
</organism>
<feature type="domain" description="Cytidyltransferase-like" evidence="4">
    <location>
        <begin position="337"/>
        <end position="462"/>
    </location>
</feature>
<evidence type="ECO:0000259" key="4">
    <source>
        <dbReference type="Pfam" id="PF01467"/>
    </source>
</evidence>
<keyword evidence="5" id="KW-0808">Transferase</keyword>
<dbReference type="Gene3D" id="3.40.1190.20">
    <property type="match status" value="1"/>
</dbReference>
<dbReference type="GO" id="GO:0033785">
    <property type="term" value="F:heptose 7-phosphate kinase activity"/>
    <property type="evidence" value="ECO:0007669"/>
    <property type="project" value="TreeGrafter"/>
</dbReference>
<evidence type="ECO:0000256" key="1">
    <source>
        <dbReference type="ARBA" id="ARBA00023268"/>
    </source>
</evidence>
<dbReference type="InterPro" id="IPR029056">
    <property type="entry name" value="Ribokinase-like"/>
</dbReference>
<protein>
    <submittedName>
        <fullName evidence="5">PfkB family carbohydrate kinase</fullName>
    </submittedName>
</protein>
<dbReference type="GO" id="GO:0033786">
    <property type="term" value="F:heptose-1-phosphate adenylyltransferase activity"/>
    <property type="evidence" value="ECO:0007669"/>
    <property type="project" value="TreeGrafter"/>
</dbReference>
<evidence type="ECO:0000259" key="3">
    <source>
        <dbReference type="Pfam" id="PF00294"/>
    </source>
</evidence>
<dbReference type="Pfam" id="PF01467">
    <property type="entry name" value="CTP_transf_like"/>
    <property type="match status" value="1"/>
</dbReference>
<dbReference type="InterPro" id="IPR011611">
    <property type="entry name" value="PfkB_dom"/>
</dbReference>
<evidence type="ECO:0000313" key="5">
    <source>
        <dbReference type="EMBL" id="VVU95075.1"/>
    </source>
</evidence>
<keyword evidence="2" id="KW-0119">Carbohydrate metabolism</keyword>
<accession>A0A5E8CLM3</accession>
<dbReference type="NCBIfam" id="TIGR00125">
    <property type="entry name" value="cyt_tran_rel"/>
    <property type="match status" value="1"/>
</dbReference>
<dbReference type="InterPro" id="IPR004821">
    <property type="entry name" value="Cyt_trans-like"/>
</dbReference>
<dbReference type="SUPFAM" id="SSF53613">
    <property type="entry name" value="Ribokinase-like"/>
    <property type="match status" value="1"/>
</dbReference>
<evidence type="ECO:0000256" key="2">
    <source>
        <dbReference type="ARBA" id="ARBA00023277"/>
    </source>
</evidence>
<keyword evidence="5" id="KW-0418">Kinase</keyword>
<dbReference type="EMBL" id="CABVLZ010000003">
    <property type="protein sequence ID" value="VVU95075.1"/>
    <property type="molecule type" value="Genomic_DNA"/>
</dbReference>
<dbReference type="AlphaFoldDB" id="A0A5E8CLM3"/>